<protein>
    <submittedName>
        <fullName evidence="2">Uncharacterized protein</fullName>
    </submittedName>
</protein>
<reference evidence="2" key="2">
    <citation type="journal article" date="2015" name="Data Brief">
        <title>Shoot transcriptome of the giant reed, Arundo donax.</title>
        <authorList>
            <person name="Barrero R.A."/>
            <person name="Guerrero F.D."/>
            <person name="Moolhuijzen P."/>
            <person name="Goolsby J.A."/>
            <person name="Tidwell J."/>
            <person name="Bellgard S.E."/>
            <person name="Bellgard M.I."/>
        </authorList>
    </citation>
    <scope>NUCLEOTIDE SEQUENCE</scope>
    <source>
        <tissue evidence="2">Shoot tissue taken approximately 20 cm above the soil surface</tissue>
    </source>
</reference>
<feature type="compositionally biased region" description="Low complexity" evidence="1">
    <location>
        <begin position="1"/>
        <end position="21"/>
    </location>
</feature>
<sequence>MAASLSLSPAPSSSTTSRSASPGGKRWTRARWAPRRWVATATSSCTEGTRPSAARTADTSRCSSTPSTPGSRSRGVGTEGPGRCQRRAEQTGFIEA</sequence>
<organism evidence="2">
    <name type="scientific">Arundo donax</name>
    <name type="common">Giant reed</name>
    <name type="synonym">Donax arundinaceus</name>
    <dbReference type="NCBI Taxonomy" id="35708"/>
    <lineage>
        <taxon>Eukaryota</taxon>
        <taxon>Viridiplantae</taxon>
        <taxon>Streptophyta</taxon>
        <taxon>Embryophyta</taxon>
        <taxon>Tracheophyta</taxon>
        <taxon>Spermatophyta</taxon>
        <taxon>Magnoliopsida</taxon>
        <taxon>Liliopsida</taxon>
        <taxon>Poales</taxon>
        <taxon>Poaceae</taxon>
        <taxon>PACMAD clade</taxon>
        <taxon>Arundinoideae</taxon>
        <taxon>Arundineae</taxon>
        <taxon>Arundo</taxon>
    </lineage>
</organism>
<accession>A0A0A9DKM4</accession>
<feature type="region of interest" description="Disordered" evidence="1">
    <location>
        <begin position="1"/>
        <end position="96"/>
    </location>
</feature>
<evidence type="ECO:0000256" key="1">
    <source>
        <dbReference type="SAM" id="MobiDB-lite"/>
    </source>
</evidence>
<evidence type="ECO:0000313" key="2">
    <source>
        <dbReference type="EMBL" id="JAD87228.1"/>
    </source>
</evidence>
<reference evidence="2" key="1">
    <citation type="submission" date="2014-09" db="EMBL/GenBank/DDBJ databases">
        <authorList>
            <person name="Magalhaes I.L.F."/>
            <person name="Oliveira U."/>
            <person name="Santos F.R."/>
            <person name="Vidigal T.H.D.A."/>
            <person name="Brescovit A.D."/>
            <person name="Santos A.J."/>
        </authorList>
    </citation>
    <scope>NUCLEOTIDE SEQUENCE</scope>
    <source>
        <tissue evidence="2">Shoot tissue taken approximately 20 cm above the soil surface</tissue>
    </source>
</reference>
<proteinExistence type="predicted"/>
<dbReference type="EMBL" id="GBRH01210667">
    <property type="protein sequence ID" value="JAD87228.1"/>
    <property type="molecule type" value="Transcribed_RNA"/>
</dbReference>
<feature type="compositionally biased region" description="Low complexity" evidence="1">
    <location>
        <begin position="59"/>
        <end position="75"/>
    </location>
</feature>
<name>A0A0A9DKM4_ARUDO</name>
<dbReference type="AlphaFoldDB" id="A0A0A9DKM4"/>